<dbReference type="NCBIfam" id="TIGR01414">
    <property type="entry name" value="autotrans_barl"/>
    <property type="match status" value="1"/>
</dbReference>
<evidence type="ECO:0000259" key="2">
    <source>
        <dbReference type="PROSITE" id="PS51208"/>
    </source>
</evidence>
<evidence type="ECO:0000256" key="1">
    <source>
        <dbReference type="SAM" id="SignalP"/>
    </source>
</evidence>
<dbReference type="SUPFAM" id="SSF103515">
    <property type="entry name" value="Autotransporter"/>
    <property type="match status" value="1"/>
</dbReference>
<gene>
    <name evidence="3" type="ORF">LA5096_00964</name>
</gene>
<dbReference type="InterPro" id="IPR005546">
    <property type="entry name" value="Autotransporte_beta"/>
</dbReference>
<dbReference type="Gene3D" id="2.40.128.130">
    <property type="entry name" value="Autotransporter beta-domain"/>
    <property type="match status" value="1"/>
</dbReference>
<proteinExistence type="predicted"/>
<keyword evidence="4" id="KW-1185">Reference proteome</keyword>
<dbReference type="GeneID" id="97668400"/>
<organism evidence="3 4">
    <name type="scientific">Roseibium album</name>
    <dbReference type="NCBI Taxonomy" id="311410"/>
    <lineage>
        <taxon>Bacteria</taxon>
        <taxon>Pseudomonadati</taxon>
        <taxon>Pseudomonadota</taxon>
        <taxon>Alphaproteobacteria</taxon>
        <taxon>Hyphomicrobiales</taxon>
        <taxon>Stappiaceae</taxon>
        <taxon>Roseibium</taxon>
    </lineage>
</organism>
<dbReference type="GO" id="GO:0019867">
    <property type="term" value="C:outer membrane"/>
    <property type="evidence" value="ECO:0007669"/>
    <property type="project" value="InterPro"/>
</dbReference>
<dbReference type="InterPro" id="IPR006315">
    <property type="entry name" value="OM_autotransptr_brl_dom"/>
</dbReference>
<sequence>MRLGSTAIIFAIFAFLLSYSSQAQEFAVKDKITGFNSAASNSLNNQTAGAGGRQILLTQHTFARQTQVTRFVQLSNSTLTGANGFSYSVRALASPYAELFTGTATRTNRTVYSNVTLAGNNTNLDEFSISGLTLDPGTYWIAVHASDGNTYQVAANTGDDPEPLLAENGGLPFLAGTNFHMYTILYGIGLFDATFDEQKNIAFNTIPANVSQVNSISSLTLALINRRLSRMQNDKYLAARAGAAAGPNGYFDETYLNRYAEPPSGNTPFPDTAIGTNGNPGAANLAGRIRVWSEGSFVSIDHGSTGSFSGYDGNLVGGQLGADIDITNSLALGVAYGRNYTDTDYVDDLGNTQSNSDHFSAFAQYIHENGFFSSLVYSYGHFDLDLDRNAGSSGTAKASTNAGAHSVQGTIGYRFPPVKAFTTSVESRLWYTNINVDGYTEGNAGSGSLSVDEQNSDNVSVSVGFSTRYNHGNFSPYVSVFYQYNNLDLGDATVSLIQDPSLTATQQYVGNDGGSVNFDLGLDYAFGGGFTAGANYATSLSDGDLTYHGLNFALNYVF</sequence>
<keyword evidence="1" id="KW-0732">Signal</keyword>
<dbReference type="STRING" id="311410.LA5095_02108"/>
<dbReference type="SMART" id="SM00869">
    <property type="entry name" value="Autotransporter"/>
    <property type="match status" value="1"/>
</dbReference>
<evidence type="ECO:0000313" key="4">
    <source>
        <dbReference type="Proteomes" id="UP000049983"/>
    </source>
</evidence>
<feature type="signal peptide" evidence="1">
    <location>
        <begin position="1"/>
        <end position="23"/>
    </location>
</feature>
<dbReference type="OrthoDB" id="5292073at2"/>
<dbReference type="Pfam" id="PF03797">
    <property type="entry name" value="Autotransporter"/>
    <property type="match status" value="1"/>
</dbReference>
<name>A0A0M6ZX46_9HYPH</name>
<dbReference type="EMBL" id="CXWC01000002">
    <property type="protein sequence ID" value="CTQ66093.1"/>
    <property type="molecule type" value="Genomic_DNA"/>
</dbReference>
<reference evidence="4" key="1">
    <citation type="submission" date="2015-07" db="EMBL/GenBank/DDBJ databases">
        <authorList>
            <person name="Rodrigo-Torres Lidia"/>
            <person name="Arahal R.David."/>
        </authorList>
    </citation>
    <scope>NUCLEOTIDE SEQUENCE [LARGE SCALE GENOMIC DNA]</scope>
    <source>
        <strain evidence="4">CECT 5096</strain>
    </source>
</reference>
<accession>A0A0M6ZX46</accession>
<dbReference type="PROSITE" id="PS51208">
    <property type="entry name" value="AUTOTRANSPORTER"/>
    <property type="match status" value="1"/>
</dbReference>
<evidence type="ECO:0000313" key="3">
    <source>
        <dbReference type="EMBL" id="CTQ66093.1"/>
    </source>
</evidence>
<dbReference type="RefSeq" id="WP_055114722.1">
    <property type="nucleotide sequence ID" value="NZ_CXWA01000002.1"/>
</dbReference>
<dbReference type="Proteomes" id="UP000049983">
    <property type="component" value="Unassembled WGS sequence"/>
</dbReference>
<protein>
    <submittedName>
        <fullName evidence="3">Outer membrane autotransporter barrel domain protein</fullName>
    </submittedName>
</protein>
<feature type="domain" description="Autotransporter" evidence="2">
    <location>
        <begin position="284"/>
        <end position="558"/>
    </location>
</feature>
<dbReference type="InterPro" id="IPR036709">
    <property type="entry name" value="Autotransporte_beta_dom_sf"/>
</dbReference>
<dbReference type="AlphaFoldDB" id="A0A0M6ZX46"/>
<feature type="chain" id="PRO_5009787896" evidence="1">
    <location>
        <begin position="24"/>
        <end position="558"/>
    </location>
</feature>